<name>A0AAP2GJ39_9BACT</name>
<feature type="domain" description="Glycosyltransferase subfamily 4-like N-terminal" evidence="4">
    <location>
        <begin position="171"/>
        <end position="264"/>
    </location>
</feature>
<comment type="caution">
    <text evidence="5">The sequence shown here is derived from an EMBL/GenBank/DDBJ whole genome shotgun (WGS) entry which is preliminary data.</text>
</comment>
<dbReference type="Proteomes" id="UP001319180">
    <property type="component" value="Unassembled WGS sequence"/>
</dbReference>
<dbReference type="EMBL" id="JAHESC010000022">
    <property type="protein sequence ID" value="MBT1688085.1"/>
    <property type="molecule type" value="Genomic_DNA"/>
</dbReference>
<feature type="domain" description="Glycosyl transferase family 1" evidence="3">
    <location>
        <begin position="276"/>
        <end position="431"/>
    </location>
</feature>
<dbReference type="Pfam" id="PF00534">
    <property type="entry name" value="Glycos_transf_1"/>
    <property type="match status" value="1"/>
</dbReference>
<dbReference type="CDD" id="cd03801">
    <property type="entry name" value="GT4_PimA-like"/>
    <property type="match status" value="1"/>
</dbReference>
<proteinExistence type="predicted"/>
<dbReference type="PANTHER" id="PTHR12526:SF510">
    <property type="entry name" value="D-INOSITOL 3-PHOSPHATE GLYCOSYLTRANSFERASE"/>
    <property type="match status" value="1"/>
</dbReference>
<sequence length="460" mass="50917">MKVLMFGWEFPPHISGGLGTACYGLTTSLKKEKTDILFVVPKTFGDEPDKAIELVSASEVDVPLRRDQKLIVQSARIKEIVNVRHEEGITTFEVPSTLSPYGVTKASEQAHGIEHWSYPVYEPGVMLQLEETEVTVPGAEERTRYAFKGGYGDQLLQEVSRYGEVAGIIGQRQDFDVIHAHDWMTIPAGLAAQAASGKPLIIHVHATEFDRAGGTGHPGVHALEKEGMEKADHVIAVSQWTKDIIVAKYHIPADKISVVHNGIIEEKHDRSGVWHPMQGQVITFLGRITHQKGPLYFVEAARKVHQHFPDAHFVMAGSGDMLPAVIERVASLRMSSHFHYTGFLKKQEINKVLAFTDIYVMPSVSEPFGITPLEAIQAGVPVIISKQSGVAEVLDSAIKVDFWDVDALANAMATILRYESLSTTLKKNGREEVQTITWDKTAKRVNEIYAQVCREQVAVV</sequence>
<evidence type="ECO:0000313" key="5">
    <source>
        <dbReference type="EMBL" id="MBT1688085.1"/>
    </source>
</evidence>
<organism evidence="5 6">
    <name type="scientific">Dawidia soli</name>
    <dbReference type="NCBI Taxonomy" id="2782352"/>
    <lineage>
        <taxon>Bacteria</taxon>
        <taxon>Pseudomonadati</taxon>
        <taxon>Bacteroidota</taxon>
        <taxon>Cytophagia</taxon>
        <taxon>Cytophagales</taxon>
        <taxon>Chryseotaleaceae</taxon>
        <taxon>Dawidia</taxon>
    </lineage>
</organism>
<protein>
    <submittedName>
        <fullName evidence="5">Glycosyltransferase family 4 protein</fullName>
    </submittedName>
</protein>
<dbReference type="Gene3D" id="3.40.50.2000">
    <property type="entry name" value="Glycogen Phosphorylase B"/>
    <property type="match status" value="2"/>
</dbReference>
<dbReference type="GO" id="GO:0016757">
    <property type="term" value="F:glycosyltransferase activity"/>
    <property type="evidence" value="ECO:0007669"/>
    <property type="project" value="UniProtKB-KW"/>
</dbReference>
<accession>A0AAP2GJ39</accession>
<dbReference type="Pfam" id="PF13439">
    <property type="entry name" value="Glyco_transf_4"/>
    <property type="match status" value="1"/>
</dbReference>
<dbReference type="RefSeq" id="WP_254091313.1">
    <property type="nucleotide sequence ID" value="NZ_JAHESC010000022.1"/>
</dbReference>
<keyword evidence="2" id="KW-0808">Transferase</keyword>
<dbReference type="AlphaFoldDB" id="A0AAP2GJ39"/>
<dbReference type="PANTHER" id="PTHR12526">
    <property type="entry name" value="GLYCOSYLTRANSFERASE"/>
    <property type="match status" value="1"/>
</dbReference>
<dbReference type="InterPro" id="IPR028098">
    <property type="entry name" value="Glyco_trans_4-like_N"/>
</dbReference>
<evidence type="ECO:0000256" key="2">
    <source>
        <dbReference type="ARBA" id="ARBA00022679"/>
    </source>
</evidence>
<evidence type="ECO:0000259" key="4">
    <source>
        <dbReference type="Pfam" id="PF13439"/>
    </source>
</evidence>
<keyword evidence="1" id="KW-0328">Glycosyltransferase</keyword>
<evidence type="ECO:0000256" key="1">
    <source>
        <dbReference type="ARBA" id="ARBA00022676"/>
    </source>
</evidence>
<keyword evidence="6" id="KW-1185">Reference proteome</keyword>
<dbReference type="InterPro" id="IPR001296">
    <property type="entry name" value="Glyco_trans_1"/>
</dbReference>
<reference evidence="5 6" key="1">
    <citation type="submission" date="2021-05" db="EMBL/GenBank/DDBJ databases">
        <title>A Polyphasic approach of four new species of the genus Ohtaekwangia: Ohtaekwangia histidinii sp. nov., Ohtaekwangia cretensis sp. nov., Ohtaekwangia indiensis sp. nov., Ohtaekwangia reichenbachii sp. nov. from diverse environment.</title>
        <authorList>
            <person name="Octaviana S."/>
        </authorList>
    </citation>
    <scope>NUCLEOTIDE SEQUENCE [LARGE SCALE GENOMIC DNA]</scope>
    <source>
        <strain evidence="5 6">PWU37</strain>
    </source>
</reference>
<evidence type="ECO:0000259" key="3">
    <source>
        <dbReference type="Pfam" id="PF00534"/>
    </source>
</evidence>
<dbReference type="SUPFAM" id="SSF53756">
    <property type="entry name" value="UDP-Glycosyltransferase/glycogen phosphorylase"/>
    <property type="match status" value="2"/>
</dbReference>
<evidence type="ECO:0000313" key="6">
    <source>
        <dbReference type="Proteomes" id="UP001319180"/>
    </source>
</evidence>
<gene>
    <name evidence="5" type="ORF">KK078_16060</name>
</gene>
<dbReference type="PROSITE" id="PS51257">
    <property type="entry name" value="PROKAR_LIPOPROTEIN"/>
    <property type="match status" value="1"/>
</dbReference>